<feature type="region of interest" description="Disordered" evidence="6">
    <location>
        <begin position="53"/>
        <end position="72"/>
    </location>
</feature>
<dbReference type="GO" id="GO:0032259">
    <property type="term" value="P:methylation"/>
    <property type="evidence" value="ECO:0007669"/>
    <property type="project" value="UniProtKB-KW"/>
</dbReference>
<organism evidence="9 10">
    <name type="scientific">Pseudozyma antarctica (strain T-34)</name>
    <name type="common">Yeast</name>
    <name type="synonym">Candida antarctica</name>
    <dbReference type="NCBI Taxonomy" id="1151754"/>
    <lineage>
        <taxon>Eukaryota</taxon>
        <taxon>Fungi</taxon>
        <taxon>Dikarya</taxon>
        <taxon>Basidiomycota</taxon>
        <taxon>Ustilaginomycotina</taxon>
        <taxon>Ustilaginomycetes</taxon>
        <taxon>Ustilaginales</taxon>
        <taxon>Ustilaginaceae</taxon>
        <taxon>Moesziomyces</taxon>
    </lineage>
</organism>
<evidence type="ECO:0000256" key="4">
    <source>
        <dbReference type="ARBA" id="ARBA00022679"/>
    </source>
</evidence>
<comment type="subcellular location">
    <subcellularLocation>
        <location evidence="1">Chromosome</location>
    </subcellularLocation>
</comment>
<keyword evidence="2" id="KW-0158">Chromosome</keyword>
<keyword evidence="4" id="KW-0808">Transferase</keyword>
<dbReference type="InterPro" id="IPR003616">
    <property type="entry name" value="Post-SET_dom"/>
</dbReference>
<dbReference type="Proteomes" id="UP000011976">
    <property type="component" value="Unassembled WGS sequence"/>
</dbReference>
<sequence length="610" mass="67929">MTPRLVPPLRFEPIRLHRSQRHRRSDLALQKDTPRRSVLLEADVFEPCAKNESEGKALGAETNTASSDPLARHASETRILAAAQTLIRSPYHHTHRPVTPILDPRSLSRVAPRWLELDSSSPAATLEGNPADPSFGSSPRISLQPNLAFRQAFAPRSIAQPRCCYAIESAPRPPSAHSILSANIVPFTLTPFINMSFAAVHTPSRASSSKTPEPFRRNDIYDRIDHRASQYDDDDDDDVVQVVRAPLTFASPEIKALSTLRGSELYRDITRPVDVGQALQVRLAKDPPKIRPELEAMRLLDFFIAYVQERELGNRGLDVINERASSVSDVIPPWDFVWVDDYIIDPSLKQVSQIAPLPKVNGYALTDELAANGGCNCPGDECDPRTCECVRRANRCYPFVDAYYQKMLYGDDGVDKSKLAGGDFNFIYDANGRIYPDVPAGEPIFECNKNCSCSSECKNRVVQKGRKVPLAFHKTESKGWGIKTLQHLKRGTFVGAYGGELLSDPEAERRAEIYEKELGTTYLQDVDNHIIKVHLTRQILERKLAESGELDGYRGSVAKERKMVEYPGRDTVVAITASAQDAARAATTKHKRLEIQCACGAKNCTGRVFF</sequence>
<evidence type="ECO:0000256" key="2">
    <source>
        <dbReference type="ARBA" id="ARBA00022454"/>
    </source>
</evidence>
<dbReference type="PANTHER" id="PTHR46223:SF3">
    <property type="entry name" value="HISTONE-LYSINE N-METHYLTRANSFERASE SET-23"/>
    <property type="match status" value="1"/>
</dbReference>
<dbReference type="PROSITE" id="PS50868">
    <property type="entry name" value="POST_SET"/>
    <property type="match status" value="1"/>
</dbReference>
<dbReference type="AlphaFoldDB" id="M9LXQ4"/>
<evidence type="ECO:0000259" key="8">
    <source>
        <dbReference type="PROSITE" id="PS50868"/>
    </source>
</evidence>
<gene>
    <name evidence="9" type="ORF">PANT_15d00058</name>
</gene>
<evidence type="ECO:0000256" key="3">
    <source>
        <dbReference type="ARBA" id="ARBA00022603"/>
    </source>
</evidence>
<dbReference type="OrthoDB" id="308383at2759"/>
<evidence type="ECO:0000256" key="5">
    <source>
        <dbReference type="ARBA" id="ARBA00022691"/>
    </source>
</evidence>
<dbReference type="Pfam" id="PF05033">
    <property type="entry name" value="Pre-SET"/>
    <property type="match status" value="1"/>
</dbReference>
<dbReference type="EMBL" id="DF196781">
    <property type="protein sequence ID" value="GAC75399.1"/>
    <property type="molecule type" value="Genomic_DNA"/>
</dbReference>
<keyword evidence="5" id="KW-0949">S-adenosyl-L-methionine</keyword>
<dbReference type="InterPro" id="IPR046341">
    <property type="entry name" value="SET_dom_sf"/>
</dbReference>
<reference evidence="10" key="1">
    <citation type="journal article" date="2013" name="Genome Announc.">
        <title>Genome sequence of the basidiomycetous yeast Pseudozyma antarctica T-34, a producer of the glycolipid biosurfactants mannosylerythritol lipids.</title>
        <authorList>
            <person name="Morita T."/>
            <person name="Koike H."/>
            <person name="Koyama Y."/>
            <person name="Hagiwara H."/>
            <person name="Ito E."/>
            <person name="Fukuoka T."/>
            <person name="Imura T."/>
            <person name="Machida M."/>
            <person name="Kitamoto D."/>
        </authorList>
    </citation>
    <scope>NUCLEOTIDE SEQUENCE [LARGE SCALE GENOMIC DNA]</scope>
    <source>
        <strain evidence="10">T-34</strain>
    </source>
</reference>
<dbReference type="GO" id="GO:0005694">
    <property type="term" value="C:chromosome"/>
    <property type="evidence" value="ECO:0007669"/>
    <property type="project" value="UniProtKB-SubCell"/>
</dbReference>
<dbReference type="PROSITE" id="PS50867">
    <property type="entry name" value="PRE_SET"/>
    <property type="match status" value="1"/>
</dbReference>
<dbReference type="GO" id="GO:0008270">
    <property type="term" value="F:zinc ion binding"/>
    <property type="evidence" value="ECO:0007669"/>
    <property type="project" value="InterPro"/>
</dbReference>
<dbReference type="InterPro" id="IPR007728">
    <property type="entry name" value="Pre-SET_dom"/>
</dbReference>
<feature type="domain" description="Post-SET" evidence="8">
    <location>
        <begin position="593"/>
        <end position="609"/>
    </location>
</feature>
<feature type="domain" description="Pre-SET" evidence="7">
    <location>
        <begin position="373"/>
        <end position="465"/>
    </location>
</feature>
<evidence type="ECO:0000259" key="7">
    <source>
        <dbReference type="PROSITE" id="PS50867"/>
    </source>
</evidence>
<keyword evidence="3" id="KW-0489">Methyltransferase</keyword>
<dbReference type="InterPro" id="IPR050973">
    <property type="entry name" value="H3K9_Histone-Lys_N-MTase"/>
</dbReference>
<keyword evidence="9" id="KW-0675">Receptor</keyword>
<evidence type="ECO:0000313" key="10">
    <source>
        <dbReference type="Proteomes" id="UP000011976"/>
    </source>
</evidence>
<name>M9LXQ4_PSEA3</name>
<dbReference type="GO" id="GO:0042054">
    <property type="term" value="F:histone methyltransferase activity"/>
    <property type="evidence" value="ECO:0007669"/>
    <property type="project" value="InterPro"/>
</dbReference>
<accession>M9LXQ4</accession>
<dbReference type="Gene3D" id="2.170.270.10">
    <property type="entry name" value="SET domain"/>
    <property type="match status" value="1"/>
</dbReference>
<protein>
    <submittedName>
        <fullName evidence="9">Leptin receptor gene-related protein</fullName>
    </submittedName>
</protein>
<evidence type="ECO:0000256" key="6">
    <source>
        <dbReference type="SAM" id="MobiDB-lite"/>
    </source>
</evidence>
<dbReference type="SUPFAM" id="SSF82199">
    <property type="entry name" value="SET domain"/>
    <property type="match status" value="1"/>
</dbReference>
<evidence type="ECO:0000313" key="9">
    <source>
        <dbReference type="EMBL" id="GAC75399.1"/>
    </source>
</evidence>
<dbReference type="PANTHER" id="PTHR46223">
    <property type="entry name" value="HISTONE-LYSINE N-METHYLTRANSFERASE SUV39H"/>
    <property type="match status" value="1"/>
</dbReference>
<dbReference type="GO" id="GO:0005634">
    <property type="term" value="C:nucleus"/>
    <property type="evidence" value="ECO:0007669"/>
    <property type="project" value="InterPro"/>
</dbReference>
<dbReference type="STRING" id="1151754.M9LXQ4"/>
<evidence type="ECO:0000256" key="1">
    <source>
        <dbReference type="ARBA" id="ARBA00004286"/>
    </source>
</evidence>
<proteinExistence type="predicted"/>